<dbReference type="GO" id="GO:0009086">
    <property type="term" value="P:methionine biosynthetic process"/>
    <property type="evidence" value="ECO:0007669"/>
    <property type="project" value="InterPro"/>
</dbReference>
<dbReference type="PANTHER" id="PTHR43844">
    <property type="entry name" value="METHIONINE SYNTHASE"/>
    <property type="match status" value="1"/>
</dbReference>
<dbReference type="RefSeq" id="WP_092566059.1">
    <property type="nucleotide sequence ID" value="NZ_FNQV01000019.1"/>
</dbReference>
<feature type="domain" description="Cobalamin-independent methionine synthase MetE C-terminal/archaeal" evidence="1">
    <location>
        <begin position="194"/>
        <end position="389"/>
    </location>
</feature>
<dbReference type="EMBL" id="FNQV01000019">
    <property type="protein sequence ID" value="SEA75080.1"/>
    <property type="molecule type" value="Genomic_DNA"/>
</dbReference>
<keyword evidence="2" id="KW-0808">Transferase</keyword>
<dbReference type="AlphaFoldDB" id="A0A1H4DRN3"/>
<dbReference type="Pfam" id="PF01717">
    <property type="entry name" value="Meth_synt_2"/>
    <property type="match status" value="1"/>
</dbReference>
<proteinExistence type="predicted"/>
<reference evidence="3" key="1">
    <citation type="submission" date="2016-10" db="EMBL/GenBank/DDBJ databases">
        <authorList>
            <person name="Varghese N."/>
            <person name="Submissions S."/>
        </authorList>
    </citation>
    <scope>NUCLEOTIDE SEQUENCE [LARGE SCALE GENOMIC DNA]</scope>
    <source>
        <strain evidence="3">KPR-1</strain>
    </source>
</reference>
<dbReference type="Proteomes" id="UP000199288">
    <property type="component" value="Unassembled WGS sequence"/>
</dbReference>
<dbReference type="PANTHER" id="PTHR43844:SF2">
    <property type="entry name" value="SYNTHASE, VITAMIN-B12 INDEPENDENT, PUTATIVE (AFU_ORTHOLOGUE AFUA_3G12060)-RELATED"/>
    <property type="match status" value="1"/>
</dbReference>
<evidence type="ECO:0000313" key="3">
    <source>
        <dbReference type="Proteomes" id="UP000199288"/>
    </source>
</evidence>
<gene>
    <name evidence="2" type="ORF">SAMN02910418_02324</name>
</gene>
<evidence type="ECO:0000259" key="1">
    <source>
        <dbReference type="Pfam" id="PF01717"/>
    </source>
</evidence>
<dbReference type="GO" id="GO:0003871">
    <property type="term" value="F:5-methyltetrahydropteroyltriglutamate-homocysteine S-methyltransferase activity"/>
    <property type="evidence" value="ECO:0007669"/>
    <property type="project" value="InterPro"/>
</dbReference>
<dbReference type="GO" id="GO:0032259">
    <property type="term" value="P:methylation"/>
    <property type="evidence" value="ECO:0007669"/>
    <property type="project" value="UniProtKB-KW"/>
</dbReference>
<dbReference type="CDD" id="cd03311">
    <property type="entry name" value="CIMS_C_terminal_like"/>
    <property type="match status" value="1"/>
</dbReference>
<name>A0A1H4DRN3_9ACTO</name>
<protein>
    <submittedName>
        <fullName evidence="2">5-methyltetrahydropteroyltriglutamate--homocysteine methyltransferase</fullName>
    </submittedName>
</protein>
<organism evidence="2 3">
    <name type="scientific">Bowdeniella nasicola</name>
    <dbReference type="NCBI Taxonomy" id="208480"/>
    <lineage>
        <taxon>Bacteria</taxon>
        <taxon>Bacillati</taxon>
        <taxon>Actinomycetota</taxon>
        <taxon>Actinomycetes</taxon>
        <taxon>Actinomycetales</taxon>
        <taxon>Actinomycetaceae</taxon>
        <taxon>Bowdeniella</taxon>
    </lineage>
</organism>
<dbReference type="SUPFAM" id="SSF51726">
    <property type="entry name" value="UROD/MetE-like"/>
    <property type="match status" value="1"/>
</dbReference>
<dbReference type="InterPro" id="IPR038071">
    <property type="entry name" value="UROD/MetE-like_sf"/>
</dbReference>
<keyword evidence="3" id="KW-1185">Reference proteome</keyword>
<dbReference type="GO" id="GO:0008270">
    <property type="term" value="F:zinc ion binding"/>
    <property type="evidence" value="ECO:0007669"/>
    <property type="project" value="InterPro"/>
</dbReference>
<keyword evidence="2" id="KW-0489">Methyltransferase</keyword>
<dbReference type="InterPro" id="IPR002629">
    <property type="entry name" value="Met_Synth_C/arc"/>
</dbReference>
<sequence length="394" mass="43981">MSRIRTTHVGSLPRTDQLLAANEAKTQLARDEFEMVLQEAVDEVVKKQQDIGLDIVNEGEYGHVTTGKVDYGSWWAYSFTRLGGIEVRDEARWESEKPVRSTPGNPQLTSFPDRRDWTKFKDAYADPTAGITVGKLPDKNPVVTGPITYVGGEEAAFDIALLKHAMDRYDIADGFLAAVAPGSAARVKNEYYDSEAEYMYACADALREEYRAIVDAGLILQLDDPSLAEAWDQINPEPSIEDYRSFLQLRIDTLNHALEGIDPARVRIHLCWGSWHGPHTTDIELKHIVDKVLEINADQISFEAANVRHAHEWKVWRDIDLPEHKILVPGVVSHSTNVVEHPELVAERIEKFAGIVGPERVIASTDCGLGGRIHRDIAWAKLESLVEGARLASS</sequence>
<accession>A0A1H4DRN3</accession>
<dbReference type="OrthoDB" id="244285at2"/>
<dbReference type="Gene3D" id="3.20.20.210">
    <property type="match status" value="1"/>
</dbReference>
<evidence type="ECO:0000313" key="2">
    <source>
        <dbReference type="EMBL" id="SEA75080.1"/>
    </source>
</evidence>